<feature type="compositionally biased region" description="Basic and acidic residues" evidence="1">
    <location>
        <begin position="349"/>
        <end position="366"/>
    </location>
</feature>
<reference evidence="3 4" key="1">
    <citation type="journal article" date="2014" name="BMC Genomics">
        <title>Comparative genomics of the major fungal agents of human and animal Sporotrichosis: Sporothrix schenckii and Sporothrix brasiliensis.</title>
        <authorList>
            <person name="Teixeira M.M."/>
            <person name="de Almeida L.G."/>
            <person name="Kubitschek-Barreira P."/>
            <person name="Alves F.L."/>
            <person name="Kioshima E.S."/>
            <person name="Abadio A.K."/>
            <person name="Fernandes L."/>
            <person name="Derengowski L.S."/>
            <person name="Ferreira K.S."/>
            <person name="Souza R.C."/>
            <person name="Ruiz J.C."/>
            <person name="de Andrade N.C."/>
            <person name="Paes H.C."/>
            <person name="Nicola A.M."/>
            <person name="Albuquerque P."/>
            <person name="Gerber A.L."/>
            <person name="Martins V.P."/>
            <person name="Peconick L.D."/>
            <person name="Neto A.V."/>
            <person name="Chaucanez C.B."/>
            <person name="Silva P.A."/>
            <person name="Cunha O.L."/>
            <person name="de Oliveira F.F."/>
            <person name="dos Santos T.C."/>
            <person name="Barros A.L."/>
            <person name="Soares M.A."/>
            <person name="de Oliveira L.M."/>
            <person name="Marini M.M."/>
            <person name="Villalobos-Duno H."/>
            <person name="Cunha M.M."/>
            <person name="de Hoog S."/>
            <person name="da Silveira J.F."/>
            <person name="Henrissat B."/>
            <person name="Nino-Vega G.A."/>
            <person name="Cisalpino P.S."/>
            <person name="Mora-Montes H.M."/>
            <person name="Almeida S.R."/>
            <person name="Stajich J.E."/>
            <person name="Lopes-Bezerra L.M."/>
            <person name="Vasconcelos A.T."/>
            <person name="Felipe M.S."/>
        </authorList>
    </citation>
    <scope>NUCLEOTIDE SEQUENCE [LARGE SCALE GENOMIC DNA]</scope>
    <source>
        <strain evidence="3 4">1099-18</strain>
    </source>
</reference>
<feature type="region of interest" description="Disordered" evidence="1">
    <location>
        <begin position="331"/>
        <end position="379"/>
    </location>
</feature>
<feature type="transmembrane region" description="Helical" evidence="2">
    <location>
        <begin position="12"/>
        <end position="32"/>
    </location>
</feature>
<organism evidence="3 4">
    <name type="scientific">Sporothrix schenckii 1099-18</name>
    <dbReference type="NCBI Taxonomy" id="1397361"/>
    <lineage>
        <taxon>Eukaryota</taxon>
        <taxon>Fungi</taxon>
        <taxon>Dikarya</taxon>
        <taxon>Ascomycota</taxon>
        <taxon>Pezizomycotina</taxon>
        <taxon>Sordariomycetes</taxon>
        <taxon>Sordariomycetidae</taxon>
        <taxon>Ophiostomatales</taxon>
        <taxon>Ophiostomataceae</taxon>
        <taxon>Sporothrix</taxon>
    </lineage>
</organism>
<feature type="transmembrane region" description="Helical" evidence="2">
    <location>
        <begin position="159"/>
        <end position="177"/>
    </location>
</feature>
<dbReference type="VEuPathDB" id="FungiDB:SPSK_04358"/>
<feature type="compositionally biased region" description="Polar residues" evidence="1">
    <location>
        <begin position="369"/>
        <end position="379"/>
    </location>
</feature>
<feature type="transmembrane region" description="Helical" evidence="2">
    <location>
        <begin position="39"/>
        <end position="56"/>
    </location>
</feature>
<dbReference type="Gene3D" id="1.20.120.1630">
    <property type="match status" value="1"/>
</dbReference>
<feature type="transmembrane region" description="Helical" evidence="2">
    <location>
        <begin position="118"/>
        <end position="139"/>
    </location>
</feature>
<keyword evidence="2" id="KW-0812">Transmembrane</keyword>
<dbReference type="Pfam" id="PF06966">
    <property type="entry name" value="DUF1295"/>
    <property type="match status" value="1"/>
</dbReference>
<dbReference type="InterPro" id="IPR010721">
    <property type="entry name" value="UstE-like"/>
</dbReference>
<name>A0A0F2M065_SPOSC</name>
<keyword evidence="2" id="KW-0472">Membrane</keyword>
<reference evidence="3 4" key="2">
    <citation type="journal article" date="2015" name="Eukaryot. Cell">
        <title>Asexual propagation of a virulent clone complex in a human and feline outbreak of sporotrichosis.</title>
        <authorList>
            <person name="Teixeira Mde M."/>
            <person name="Rodrigues A.M."/>
            <person name="Tsui C.K."/>
            <person name="de Almeida L.G."/>
            <person name="Van Diepeningen A.D."/>
            <person name="van den Ende B.G."/>
            <person name="Fernandes G.F."/>
            <person name="Kano R."/>
            <person name="Hamelin R.C."/>
            <person name="Lopes-Bezerra L.M."/>
            <person name="Vasconcelos A.T."/>
            <person name="de Hoog S."/>
            <person name="de Camargo Z.P."/>
            <person name="Felipe M.S."/>
        </authorList>
    </citation>
    <scope>NUCLEOTIDE SEQUENCE [LARGE SCALE GENOMIC DNA]</scope>
    <source>
        <strain evidence="3 4">1099-18</strain>
    </source>
</reference>
<dbReference type="AlphaFoldDB" id="A0A0F2M065"/>
<dbReference type="GeneID" id="27666443"/>
<protein>
    <submittedName>
        <fullName evidence="3">Uncharacterized protein</fullName>
    </submittedName>
</protein>
<feature type="transmembrane region" description="Helical" evidence="2">
    <location>
        <begin position="76"/>
        <end position="97"/>
    </location>
</feature>
<dbReference type="OrthoDB" id="67965at2759"/>
<dbReference type="PROSITE" id="PS50244">
    <property type="entry name" value="S5A_REDUCTASE"/>
    <property type="match status" value="1"/>
</dbReference>
<dbReference type="RefSeq" id="XP_016585773.1">
    <property type="nucleotide sequence ID" value="XM_016731166.1"/>
</dbReference>
<accession>A0A0F2M065</accession>
<dbReference type="PANTHER" id="PTHR32251">
    <property type="entry name" value="3-OXO-5-ALPHA-STEROID 4-DEHYDROGENASE"/>
    <property type="match status" value="1"/>
</dbReference>
<dbReference type="EMBL" id="AXCR01000010">
    <property type="protein sequence ID" value="KJR83097.1"/>
    <property type="molecule type" value="Genomic_DNA"/>
</dbReference>
<comment type="caution">
    <text evidence="3">The sequence shown here is derived from an EMBL/GenBank/DDBJ whole genome shotgun (WGS) entry which is preliminary data.</text>
</comment>
<evidence type="ECO:0000313" key="3">
    <source>
        <dbReference type="EMBL" id="KJR83097.1"/>
    </source>
</evidence>
<feature type="transmembrane region" description="Helical" evidence="2">
    <location>
        <begin position="243"/>
        <end position="267"/>
    </location>
</feature>
<sequence>MAIHVFDKFYLGLTAVITVGYQLAFFAVAFCLHSDKLTDFAGGSNFVVLAVVTLVLGSRDPPYNAVAAVPQTRQLVITILMSVWAARLSSFLLVRILRTGHDSRFDNLRDRFFPLLQFWVGQMVWVWTASLPVTVLNSQTVQGAEQAGKMPPFGTARDIAGTIMFGIGFLCESVADAQRFRFRVRKSADNSNSGLAFCHTGLFAWSRHPNYFGEILLQFGLFTIATSDTHFRAPYGTHPGFASAIYATVVGPVLLTLVLLFVTGLPLSERSGAAKRCAAGGAIWDEYRLYLHRTSIFFPMPPALYARLPVVVKRTLLLEFPMYVFVPGRNDSRTKDPQPATGPPQAINREAEHGDDPDAVPNDHHMPPQSASTLSSPAK</sequence>
<dbReference type="KEGG" id="ssck:SPSK_04358"/>
<proteinExistence type="predicted"/>
<evidence type="ECO:0000256" key="1">
    <source>
        <dbReference type="SAM" id="MobiDB-lite"/>
    </source>
</evidence>
<evidence type="ECO:0000313" key="4">
    <source>
        <dbReference type="Proteomes" id="UP000033710"/>
    </source>
</evidence>
<dbReference type="Proteomes" id="UP000033710">
    <property type="component" value="Unassembled WGS sequence"/>
</dbReference>
<evidence type="ECO:0000256" key="2">
    <source>
        <dbReference type="SAM" id="Phobius"/>
    </source>
</evidence>
<dbReference type="PANTHER" id="PTHR32251:SF15">
    <property type="entry name" value="3-OXO-5-ALPHA-STEROID 4-DEHYDROGENASE (DUF1295)"/>
    <property type="match status" value="1"/>
</dbReference>
<dbReference type="GO" id="GO:0016020">
    <property type="term" value="C:membrane"/>
    <property type="evidence" value="ECO:0007669"/>
    <property type="project" value="TreeGrafter"/>
</dbReference>
<keyword evidence="2" id="KW-1133">Transmembrane helix</keyword>
<gene>
    <name evidence="3" type="ORF">SPSK_04358</name>
</gene>